<dbReference type="SFLD" id="SFLDS00003">
    <property type="entry name" value="Haloacid_Dehalogenase"/>
    <property type="match status" value="1"/>
</dbReference>
<dbReference type="SUPFAM" id="SSF56784">
    <property type="entry name" value="HAD-like"/>
    <property type="match status" value="1"/>
</dbReference>
<keyword evidence="2" id="KW-1185">Reference proteome</keyword>
<dbReference type="Pfam" id="PF00702">
    <property type="entry name" value="Hydrolase"/>
    <property type="match status" value="1"/>
</dbReference>
<dbReference type="NCBIfam" id="TIGR01509">
    <property type="entry name" value="HAD-SF-IA-v3"/>
    <property type="match status" value="1"/>
</dbReference>
<dbReference type="InterPro" id="IPR023214">
    <property type="entry name" value="HAD_sf"/>
</dbReference>
<dbReference type="NCBIfam" id="TIGR02247">
    <property type="entry name" value="HAD-1A3-hyp"/>
    <property type="match status" value="1"/>
</dbReference>
<dbReference type="WBParaSite" id="L893_g3855.t1">
    <property type="protein sequence ID" value="L893_g3855.t1"/>
    <property type="gene ID" value="L893_g3855"/>
</dbReference>
<dbReference type="InterPro" id="IPR011945">
    <property type="entry name" value="HAD-SF_ppase_IA/epoxid_hydro_N"/>
</dbReference>
<dbReference type="InterPro" id="IPR006439">
    <property type="entry name" value="HAD-SF_hydro_IA"/>
</dbReference>
<dbReference type="Proteomes" id="UP000095287">
    <property type="component" value="Unplaced"/>
</dbReference>
<reference evidence="3" key="1">
    <citation type="submission" date="2016-11" db="UniProtKB">
        <authorList>
            <consortium name="WormBaseParasite"/>
        </authorList>
    </citation>
    <scope>IDENTIFICATION</scope>
</reference>
<dbReference type="SFLD" id="SFLDG01129">
    <property type="entry name" value="C1.5:_HAD__Beta-PGM__Phosphata"/>
    <property type="match status" value="1"/>
</dbReference>
<dbReference type="InterPro" id="IPR023198">
    <property type="entry name" value="PGP-like_dom2"/>
</dbReference>
<accession>A0A1I8ABU9</accession>
<dbReference type="PANTHER" id="PTHR47829:SF1">
    <property type="entry name" value="HAD FAMILY PHOSPHATASE"/>
    <property type="match status" value="1"/>
</dbReference>
<dbReference type="Gene3D" id="1.10.150.240">
    <property type="entry name" value="Putative phosphatase, domain 2"/>
    <property type="match status" value="1"/>
</dbReference>
<name>A0A1I8ABU9_9BILA</name>
<organism evidence="2 3">
    <name type="scientific">Steinernema glaseri</name>
    <dbReference type="NCBI Taxonomy" id="37863"/>
    <lineage>
        <taxon>Eukaryota</taxon>
        <taxon>Metazoa</taxon>
        <taxon>Ecdysozoa</taxon>
        <taxon>Nematoda</taxon>
        <taxon>Chromadorea</taxon>
        <taxon>Rhabditida</taxon>
        <taxon>Tylenchina</taxon>
        <taxon>Panagrolaimomorpha</taxon>
        <taxon>Strongyloidoidea</taxon>
        <taxon>Steinernematidae</taxon>
        <taxon>Steinernema</taxon>
    </lineage>
</organism>
<evidence type="ECO:0000313" key="3">
    <source>
        <dbReference type="WBParaSite" id="L893_g3855.t1"/>
    </source>
</evidence>
<proteinExistence type="predicted"/>
<dbReference type="InterPro" id="IPR036412">
    <property type="entry name" value="HAD-like_sf"/>
</dbReference>
<sequence>MVQKNGIQAVIFDMGGVILRYNDMAAFVELVNTAEKHPVLTKAMARLEKGELTLADAPQIAKECIAEEPETKPFFELMKPKVFESHLTTCPHFAEAVKRIRVAGLQTALLTNNFFKDAARSESTIIEKPEEKFDVVIESCREGIRKPDPEIYELALKKLGRKPEECVFVDDLLKNCVTAEQLGMRTVQVKGGDAKTAVAELQEIVGINLLEQ</sequence>
<dbReference type="PANTHER" id="PTHR47829">
    <property type="entry name" value="HYDROLASE, PUTATIVE (AFU_ORTHOLOGUE AFUA_1G12880)-RELATED"/>
    <property type="match status" value="1"/>
</dbReference>
<dbReference type="Gene3D" id="3.40.50.1000">
    <property type="entry name" value="HAD superfamily/HAD-like"/>
    <property type="match status" value="1"/>
</dbReference>
<evidence type="ECO:0000313" key="2">
    <source>
        <dbReference type="Proteomes" id="UP000095287"/>
    </source>
</evidence>
<dbReference type="AlphaFoldDB" id="A0A1I8ABU9"/>
<evidence type="ECO:0000256" key="1">
    <source>
        <dbReference type="ARBA" id="ARBA00022990"/>
    </source>
</evidence>
<protein>
    <submittedName>
        <fullName evidence="3">HAD hydrolase, family IA, variant 3</fullName>
    </submittedName>
</protein>
<dbReference type="InterPro" id="IPR052898">
    <property type="entry name" value="ACAD10-like"/>
</dbReference>
<keyword evidence="1" id="KW-0007">Acetylation</keyword>
<dbReference type="PRINTS" id="PR00413">
    <property type="entry name" value="HADHALOGNASE"/>
</dbReference>
<dbReference type="CDD" id="cd02603">
    <property type="entry name" value="HAD_sEH-N_like"/>
    <property type="match status" value="1"/>
</dbReference>